<feature type="signal peptide" evidence="1">
    <location>
        <begin position="1"/>
        <end position="20"/>
    </location>
</feature>
<dbReference type="RefSeq" id="XP_018270068.1">
    <property type="nucleotide sequence ID" value="XM_018414585.1"/>
</dbReference>
<protein>
    <submittedName>
        <fullName evidence="2">Uncharacterized protein</fullName>
    </submittedName>
</protein>
<accession>A0A0P9H1Y0</accession>
<dbReference type="OrthoDB" id="2538200at2759"/>
<reference evidence="2 3" key="1">
    <citation type="journal article" date="2015" name="Front. Microbiol.">
        <title>Genome sequence of the plant growth promoting endophytic yeast Rhodotorula graminis WP1.</title>
        <authorList>
            <person name="Firrincieli A."/>
            <person name="Otillar R."/>
            <person name="Salamov A."/>
            <person name="Schmutz J."/>
            <person name="Khan Z."/>
            <person name="Redman R.S."/>
            <person name="Fleck N.D."/>
            <person name="Lindquist E."/>
            <person name="Grigoriev I.V."/>
            <person name="Doty S.L."/>
        </authorList>
    </citation>
    <scope>NUCLEOTIDE SEQUENCE [LARGE SCALE GENOMIC DNA]</scope>
    <source>
        <strain evidence="2 3">WP1</strain>
    </source>
</reference>
<name>A0A0P9H1Y0_RHOGW</name>
<dbReference type="EMBL" id="KQ474081">
    <property type="protein sequence ID" value="KPV74019.1"/>
    <property type="molecule type" value="Genomic_DNA"/>
</dbReference>
<keyword evidence="1" id="KW-0732">Signal</keyword>
<sequence>MPFSMRTLASLAALAGLASAHLDINYPTSSWTFTEEQQEQGGVCGGGSRVAAVAWGTDSAFVSLSGDEGHVVRVLLATSGSTTENATVSDASSFPTVLSQGATFSSSGNLCLPVAVPTDLATGSRATLFVEATSDGGETVSSCAEVVLVPADSGSSVVIDHGAAVVNPDTGANMTVRDYYCSNSTIAALDTCSCHCHGGSEHCDDSCAPERIATAAAECSASAGAGGSSSSSSSAAAAAAPSATGTVGQEAAASEPTQQGGSSGAGTLSVTLGAVVLVGVGAAVLV</sequence>
<gene>
    <name evidence="2" type="ORF">RHOBADRAFT_45315</name>
</gene>
<evidence type="ECO:0000313" key="3">
    <source>
        <dbReference type="Proteomes" id="UP000053890"/>
    </source>
</evidence>
<feature type="chain" id="PRO_5006158183" evidence="1">
    <location>
        <begin position="21"/>
        <end position="286"/>
    </location>
</feature>
<dbReference type="Proteomes" id="UP000053890">
    <property type="component" value="Unassembled WGS sequence"/>
</dbReference>
<organism evidence="2 3">
    <name type="scientific">Rhodotorula graminis (strain WP1)</name>
    <dbReference type="NCBI Taxonomy" id="578459"/>
    <lineage>
        <taxon>Eukaryota</taxon>
        <taxon>Fungi</taxon>
        <taxon>Dikarya</taxon>
        <taxon>Basidiomycota</taxon>
        <taxon>Pucciniomycotina</taxon>
        <taxon>Microbotryomycetes</taxon>
        <taxon>Sporidiobolales</taxon>
        <taxon>Sporidiobolaceae</taxon>
        <taxon>Rhodotorula</taxon>
    </lineage>
</organism>
<evidence type="ECO:0000313" key="2">
    <source>
        <dbReference type="EMBL" id="KPV74019.1"/>
    </source>
</evidence>
<dbReference type="AlphaFoldDB" id="A0A0P9H1Y0"/>
<dbReference type="GeneID" id="28975033"/>
<dbReference type="SUPFAM" id="SSF89372">
    <property type="entry name" value="Fucose-specific lectin"/>
    <property type="match status" value="1"/>
</dbReference>
<keyword evidence="3" id="KW-1185">Reference proteome</keyword>
<proteinExistence type="predicted"/>
<dbReference type="OMA" id="RDYYCSN"/>
<evidence type="ECO:0000256" key="1">
    <source>
        <dbReference type="SAM" id="SignalP"/>
    </source>
</evidence>